<accession>I8UHS2</accession>
<dbReference type="PROSITE" id="PS51186">
    <property type="entry name" value="GNAT"/>
    <property type="match status" value="1"/>
</dbReference>
<dbReference type="InterPro" id="IPR016181">
    <property type="entry name" value="Acyl_CoA_acyltransferase"/>
</dbReference>
<dbReference type="PANTHER" id="PTHR31438">
    <property type="entry name" value="LYSINE N-ACYLTRANSFERASE C17G9.06C-RELATED"/>
    <property type="match status" value="1"/>
</dbReference>
<keyword evidence="4" id="KW-0046">Antibiotic resistance</keyword>
<evidence type="ECO:0000256" key="5">
    <source>
        <dbReference type="ARBA" id="ARBA00031122"/>
    </source>
</evidence>
<proteinExistence type="predicted"/>
<dbReference type="PATRIC" id="fig|1196324.3.peg.1102"/>
<dbReference type="Proteomes" id="UP000004080">
    <property type="component" value="Unassembled WGS sequence"/>
</dbReference>
<dbReference type="eggNOG" id="COG1670">
    <property type="taxonomic scope" value="Bacteria"/>
</dbReference>
<dbReference type="GO" id="GO:0019290">
    <property type="term" value="P:siderophore biosynthetic process"/>
    <property type="evidence" value="ECO:0007669"/>
    <property type="project" value="InterPro"/>
</dbReference>
<comment type="pathway">
    <text evidence="2">Siderophore biosynthesis.</text>
</comment>
<dbReference type="EMBL" id="AKKV01000021">
    <property type="protein sequence ID" value="EIT86378.1"/>
    <property type="molecule type" value="Genomic_DNA"/>
</dbReference>
<evidence type="ECO:0000256" key="4">
    <source>
        <dbReference type="ARBA" id="ARBA00023251"/>
    </source>
</evidence>
<sequence length="192" mass="22801">MFDFRQHSPHVDQEIAFRKVTMSEDFERLHQWMNEPHVIPYWQLNGPKAAFKQHLEQALADQHQTLYIGCIDGVPMSYWESYWVKDDVLASYYDALPYDQGVHLLIGEPSYLGKGLALPLLKAMVAFQWQDQRTTRIVAEPHYLNEKMIRVFQACGFEKQATIQLPDKKAQLMMCDRETFNRRWQHENERVR</sequence>
<dbReference type="GO" id="GO:0046677">
    <property type="term" value="P:response to antibiotic"/>
    <property type="evidence" value="ECO:0007669"/>
    <property type="project" value="UniProtKB-KW"/>
</dbReference>
<gene>
    <name evidence="7" type="ORF">A374_05421</name>
</gene>
<dbReference type="InterPro" id="IPR000182">
    <property type="entry name" value="GNAT_dom"/>
</dbReference>
<dbReference type="Gene3D" id="3.40.630.30">
    <property type="match status" value="1"/>
</dbReference>
<dbReference type="InterPro" id="IPR019432">
    <property type="entry name" value="Acyltransferase_MbtK/IucB-like"/>
</dbReference>
<organism evidence="7 8">
    <name type="scientific">Fictibacillus macauensis ZFHKF-1</name>
    <dbReference type="NCBI Taxonomy" id="1196324"/>
    <lineage>
        <taxon>Bacteria</taxon>
        <taxon>Bacillati</taxon>
        <taxon>Bacillota</taxon>
        <taxon>Bacilli</taxon>
        <taxon>Bacillales</taxon>
        <taxon>Fictibacillaceae</taxon>
        <taxon>Fictibacillus</taxon>
    </lineage>
</organism>
<comment type="caution">
    <text evidence="7">The sequence shown here is derived from an EMBL/GenBank/DDBJ whole genome shotgun (WGS) entry which is preliminary data.</text>
</comment>
<protein>
    <recommendedName>
        <fullName evidence="3">Lysine N-acyltransferase MbtK</fullName>
    </recommendedName>
    <alternativeName>
        <fullName evidence="5">Mycobactin synthase protein K</fullName>
    </alternativeName>
</protein>
<evidence type="ECO:0000313" key="7">
    <source>
        <dbReference type="EMBL" id="EIT86378.1"/>
    </source>
</evidence>
<evidence type="ECO:0000259" key="6">
    <source>
        <dbReference type="PROSITE" id="PS51186"/>
    </source>
</evidence>
<feature type="domain" description="N-acetyltransferase" evidence="6">
    <location>
        <begin position="15"/>
        <end position="178"/>
    </location>
</feature>
<evidence type="ECO:0000256" key="1">
    <source>
        <dbReference type="ARBA" id="ARBA00003818"/>
    </source>
</evidence>
<evidence type="ECO:0000313" key="8">
    <source>
        <dbReference type="Proteomes" id="UP000004080"/>
    </source>
</evidence>
<dbReference type="AlphaFoldDB" id="I8UHS2"/>
<dbReference type="SUPFAM" id="SSF55729">
    <property type="entry name" value="Acyl-CoA N-acyltransferases (Nat)"/>
    <property type="match status" value="1"/>
</dbReference>
<dbReference type="Pfam" id="PF13523">
    <property type="entry name" value="Acetyltransf_8"/>
    <property type="match status" value="1"/>
</dbReference>
<comment type="function">
    <text evidence="1">Acyltransferase required for the direct transfer of medium- to long-chain fatty acyl moieties from a carrier protein (MbtL) on to the epsilon-amino group of lysine residue in the mycobactin core.</text>
</comment>
<evidence type="ECO:0000256" key="3">
    <source>
        <dbReference type="ARBA" id="ARBA00020586"/>
    </source>
</evidence>
<dbReference type="SMART" id="SM01006">
    <property type="entry name" value="AlcB"/>
    <property type="match status" value="1"/>
</dbReference>
<keyword evidence="7" id="KW-0808">Transferase</keyword>
<evidence type="ECO:0000256" key="2">
    <source>
        <dbReference type="ARBA" id="ARBA00004924"/>
    </source>
</evidence>
<dbReference type="PANTHER" id="PTHR31438:SF1">
    <property type="entry name" value="LYSINE N-ACYLTRANSFERASE C17G9.06C-RELATED"/>
    <property type="match status" value="1"/>
</dbReference>
<dbReference type="OrthoDB" id="9795206at2"/>
<name>I8UHS2_9BACL</name>
<dbReference type="GO" id="GO:0016410">
    <property type="term" value="F:N-acyltransferase activity"/>
    <property type="evidence" value="ECO:0007669"/>
    <property type="project" value="TreeGrafter"/>
</dbReference>
<keyword evidence="8" id="KW-1185">Reference proteome</keyword>
<dbReference type="STRING" id="1196324.A374_05421"/>
<reference evidence="7 8" key="1">
    <citation type="journal article" date="2012" name="J. Bacteriol.">
        <title>Genome of Bacillus macauensis ZFHKF-1, a Long-Chain-Forming Bacterium.</title>
        <authorList>
            <person name="Cai L."/>
            <person name="Zhang T."/>
        </authorList>
    </citation>
    <scope>NUCLEOTIDE SEQUENCE [LARGE SCALE GENOMIC DNA]</scope>
    <source>
        <strain evidence="7 8">ZFHKF-1</strain>
    </source>
</reference>
<dbReference type="RefSeq" id="WP_007201183.1">
    <property type="nucleotide sequence ID" value="NZ_AKKV01000021.1"/>
</dbReference>